<sequence>MVGLVISDSFLLTGVWNRNGESLTADGITRIPFTESIRSLLHDEGELNAVLASALRKAKETNPFDTQDIVVGLPDSFVEHSIVEGEQDLSKNDYMEYIHWQDAKKSRPRSQSVYIFGQVYYPADANIHVCTVPRALIRTLKLSITEMGGNPYWMGPVSSMYLDGSGMSEAAMIQRLGNKYTFMKVQNNRFDMGTITFSGGVPRVASTTDASEDITLAALGLEKSDLDDIPVFCPQKLGRQATSAWELSDFRASIPFDRVDVDQGSIAGLPQYEANILSQLMTTIALDHSFNFFADPGITDFFFTKVIPGLDEIEILETPVEETVEPEEKPKGDQPQSVMGFAIAILLIVGAFIGFNYLKLQDELNNSFFGVDKGFSIERSGIDDTSSIEPASKEVPLNLLQQSRAISSAILTLLTQTDLNRYNSLTITKSFLSLEYLSGTNPNIENIIGVDPTSFSVEAT</sequence>
<keyword evidence="1" id="KW-0812">Transmembrane</keyword>
<feature type="non-terminal residue" evidence="2">
    <location>
        <position position="460"/>
    </location>
</feature>
<keyword evidence="1" id="KW-0472">Membrane</keyword>
<dbReference type="EMBL" id="UINC01038399">
    <property type="protein sequence ID" value="SVB35369.1"/>
    <property type="molecule type" value="Genomic_DNA"/>
</dbReference>
<feature type="transmembrane region" description="Helical" evidence="1">
    <location>
        <begin position="338"/>
        <end position="358"/>
    </location>
</feature>
<gene>
    <name evidence="2" type="ORF">METZ01_LOCUS188223</name>
</gene>
<keyword evidence="1" id="KW-1133">Transmembrane helix</keyword>
<protein>
    <submittedName>
        <fullName evidence="2">Uncharacterized protein</fullName>
    </submittedName>
</protein>
<accession>A0A382DB52</accession>
<reference evidence="2" key="1">
    <citation type="submission" date="2018-05" db="EMBL/GenBank/DDBJ databases">
        <authorList>
            <person name="Lanie J.A."/>
            <person name="Ng W.-L."/>
            <person name="Kazmierczak K.M."/>
            <person name="Andrzejewski T.M."/>
            <person name="Davidsen T.M."/>
            <person name="Wayne K.J."/>
            <person name="Tettelin H."/>
            <person name="Glass J.I."/>
            <person name="Rusch D."/>
            <person name="Podicherti R."/>
            <person name="Tsui H.-C.T."/>
            <person name="Winkler M.E."/>
        </authorList>
    </citation>
    <scope>NUCLEOTIDE SEQUENCE</scope>
</reference>
<proteinExistence type="predicted"/>
<organism evidence="2">
    <name type="scientific">marine metagenome</name>
    <dbReference type="NCBI Taxonomy" id="408172"/>
    <lineage>
        <taxon>unclassified sequences</taxon>
        <taxon>metagenomes</taxon>
        <taxon>ecological metagenomes</taxon>
    </lineage>
</organism>
<evidence type="ECO:0000313" key="2">
    <source>
        <dbReference type="EMBL" id="SVB35369.1"/>
    </source>
</evidence>
<dbReference type="AlphaFoldDB" id="A0A382DB52"/>
<evidence type="ECO:0000256" key="1">
    <source>
        <dbReference type="SAM" id="Phobius"/>
    </source>
</evidence>
<name>A0A382DB52_9ZZZZ</name>